<feature type="region of interest" description="Disordered" evidence="1">
    <location>
        <begin position="429"/>
        <end position="453"/>
    </location>
</feature>
<evidence type="ECO:0000256" key="1">
    <source>
        <dbReference type="SAM" id="MobiDB-lite"/>
    </source>
</evidence>
<feature type="compositionally biased region" description="Basic residues" evidence="1">
    <location>
        <begin position="364"/>
        <end position="374"/>
    </location>
</feature>
<dbReference type="EMBL" id="KQ234366">
    <property type="protein sequence ID" value="KMZ78449.1"/>
    <property type="molecule type" value="Genomic_DNA"/>
</dbReference>
<evidence type="ECO:0000313" key="2">
    <source>
        <dbReference type="EMBL" id="KMZ78449.1"/>
    </source>
</evidence>
<sequence length="453" mass="51899">MRVNQLDGEIVAIEERHSKEKRKNGKLVQGHDESKEYTELGRTPQVRKDLTSETHRIREDYPGYEQTFYQKGSQGEIKMTGESNAKEDTWLKPPRNDTEHYNIMSSTDTVLSSDDSVADMYETNYKYFLVRKFSLSEESPGSASDWQDNLKLDRPRSHQNGVFQEDRRIVRLPKPYGRSEPRNGKVLEKNTISNFNPLAHISTKHHYYNPCARHNCNGNHFSYDYPCGVQNGSLRYGGHPFCEPHDGKYLHAADGVSQNEGNFYMNKKCTLKFDNYLKGMYFTNRSYMEAELRKKCSHYFLPLRRPFRAEGSNTGAASSGGPPPKRGSVSSGSSGSSGEFSANPVDPVDRLNGRTHPHGEKHQTRSHNLRKGRKCKGEEYHRRKNANHESTCPSKKNLFSQLLKNLKLLGYALFFCFFISNENKAIREKQNSTRGGKKAFPNSSSLKSERRRK</sequence>
<proteinExistence type="predicted"/>
<accession>A0A0J9S6T8</accession>
<feature type="region of interest" description="Disordered" evidence="1">
    <location>
        <begin position="14"/>
        <end position="49"/>
    </location>
</feature>
<dbReference type="OrthoDB" id="372941at2759"/>
<feature type="region of interest" description="Disordered" evidence="1">
    <location>
        <begin position="310"/>
        <end position="378"/>
    </location>
</feature>
<gene>
    <name evidence="2" type="ORF">PVIIG_01227</name>
</gene>
<protein>
    <submittedName>
        <fullName evidence="2">Uncharacterized protein</fullName>
    </submittedName>
</protein>
<name>A0A0J9S6T8_PLAVI</name>
<organism evidence="2 3">
    <name type="scientific">Plasmodium vivax India VII</name>
    <dbReference type="NCBI Taxonomy" id="1077284"/>
    <lineage>
        <taxon>Eukaryota</taxon>
        <taxon>Sar</taxon>
        <taxon>Alveolata</taxon>
        <taxon>Apicomplexa</taxon>
        <taxon>Aconoidasida</taxon>
        <taxon>Haemosporida</taxon>
        <taxon>Plasmodiidae</taxon>
        <taxon>Plasmodium</taxon>
        <taxon>Plasmodium (Plasmodium)</taxon>
    </lineage>
</organism>
<evidence type="ECO:0000313" key="3">
    <source>
        <dbReference type="Proteomes" id="UP000053562"/>
    </source>
</evidence>
<feature type="compositionally biased region" description="Low complexity" evidence="1">
    <location>
        <begin position="311"/>
        <end position="342"/>
    </location>
</feature>
<reference evidence="2 3" key="1">
    <citation type="submission" date="2011-08" db="EMBL/GenBank/DDBJ databases">
        <title>The Genome Sequence of Plasmodium vivax India VII.</title>
        <authorList>
            <consortium name="The Broad Institute Genome Sequencing Platform"/>
            <consortium name="The Broad Institute Genome Sequencing Center for Infectious Disease"/>
            <person name="Neafsey D."/>
            <person name="Carlton J."/>
            <person name="Barnwell J."/>
            <person name="Collins W."/>
            <person name="Escalante A."/>
            <person name="Mullikin J."/>
            <person name="Saul A."/>
            <person name="Guigo R."/>
            <person name="Camara F."/>
            <person name="Young S.K."/>
            <person name="Zeng Q."/>
            <person name="Gargeya S."/>
            <person name="Fitzgerald M."/>
            <person name="Haas B."/>
            <person name="Abouelleil A."/>
            <person name="Alvarado L."/>
            <person name="Arachchi H.M."/>
            <person name="Berlin A."/>
            <person name="Brown A."/>
            <person name="Chapman S.B."/>
            <person name="Chen Z."/>
            <person name="Dunbar C."/>
            <person name="Freedman E."/>
            <person name="Gearin G."/>
            <person name="Gellesch M."/>
            <person name="Goldberg J."/>
            <person name="Griggs A."/>
            <person name="Gujja S."/>
            <person name="Heiman D."/>
            <person name="Howarth C."/>
            <person name="Larson L."/>
            <person name="Lui A."/>
            <person name="MacDonald P.J.P."/>
            <person name="Montmayeur A."/>
            <person name="Murphy C."/>
            <person name="Neiman D."/>
            <person name="Pearson M."/>
            <person name="Priest M."/>
            <person name="Roberts A."/>
            <person name="Saif S."/>
            <person name="Shea T."/>
            <person name="Shenoy N."/>
            <person name="Sisk P."/>
            <person name="Stolte C."/>
            <person name="Sykes S."/>
            <person name="Wortman J."/>
            <person name="Nusbaum C."/>
            <person name="Birren B."/>
        </authorList>
    </citation>
    <scope>NUCLEOTIDE SEQUENCE [LARGE SCALE GENOMIC DNA]</scope>
    <source>
        <strain evidence="2 3">India VII</strain>
    </source>
</reference>
<feature type="compositionally biased region" description="Basic and acidic residues" evidence="1">
    <location>
        <begin position="347"/>
        <end position="363"/>
    </location>
</feature>
<dbReference type="AlphaFoldDB" id="A0A0J9S6T8"/>
<dbReference type="Proteomes" id="UP000053562">
    <property type="component" value="Unassembled WGS sequence"/>
</dbReference>
<feature type="compositionally biased region" description="Basic and acidic residues" evidence="1">
    <location>
        <begin position="29"/>
        <end position="39"/>
    </location>
</feature>